<gene>
    <name evidence="10" type="ORF">Bca52824_009081</name>
</gene>
<dbReference type="GO" id="GO:0012505">
    <property type="term" value="C:endomembrane system"/>
    <property type="evidence" value="ECO:0007669"/>
    <property type="project" value="UniProtKB-SubCell"/>
</dbReference>
<evidence type="ECO:0000256" key="8">
    <source>
        <dbReference type="ARBA" id="ARBA00023136"/>
    </source>
</evidence>
<evidence type="ECO:0000313" key="11">
    <source>
        <dbReference type="Proteomes" id="UP000886595"/>
    </source>
</evidence>
<sequence>MRNAKEFQPYPYLVMMMNCMLWVNKDSILFTTTNGAGMASQAVYISIFLFYCGGMNKLRRNIVLYLVAEVIAVAAVVLITLFAIQNLFGKQTFVGVICNIFNIAMYGAPSLVIPKVIETRSVEYMPGMLSFYGFINAGTWTAYSDRKTRSRHLRNSGLGMALCASQLIVYAMYLKSTPVKPSYKRLKFER</sequence>
<keyword evidence="7 9" id="KW-1133">Transmembrane helix</keyword>
<dbReference type="Proteomes" id="UP000886595">
    <property type="component" value="Unassembled WGS sequence"/>
</dbReference>
<feature type="transmembrane region" description="Helical" evidence="9">
    <location>
        <begin position="29"/>
        <end position="51"/>
    </location>
</feature>
<evidence type="ECO:0000256" key="2">
    <source>
        <dbReference type="ARBA" id="ARBA00007809"/>
    </source>
</evidence>
<evidence type="ECO:0000256" key="3">
    <source>
        <dbReference type="ARBA" id="ARBA00022448"/>
    </source>
</evidence>
<evidence type="ECO:0000256" key="7">
    <source>
        <dbReference type="ARBA" id="ARBA00022989"/>
    </source>
</evidence>
<keyword evidence="5 9" id="KW-0812">Transmembrane</keyword>
<dbReference type="PANTHER" id="PTHR10791">
    <property type="entry name" value="RAG1-ACTIVATING PROTEIN 1"/>
    <property type="match status" value="1"/>
</dbReference>
<feature type="transmembrane region" description="Helical" evidence="9">
    <location>
        <begin position="124"/>
        <end position="143"/>
    </location>
</feature>
<keyword evidence="11" id="KW-1185">Reference proteome</keyword>
<protein>
    <recommendedName>
        <fullName evidence="12">Bidirectional sugar transporter SWEET</fullName>
    </recommendedName>
</protein>
<organism evidence="10 11">
    <name type="scientific">Brassica carinata</name>
    <name type="common">Ethiopian mustard</name>
    <name type="synonym">Abyssinian cabbage</name>
    <dbReference type="NCBI Taxonomy" id="52824"/>
    <lineage>
        <taxon>Eukaryota</taxon>
        <taxon>Viridiplantae</taxon>
        <taxon>Streptophyta</taxon>
        <taxon>Embryophyta</taxon>
        <taxon>Tracheophyta</taxon>
        <taxon>Spermatophyta</taxon>
        <taxon>Magnoliopsida</taxon>
        <taxon>eudicotyledons</taxon>
        <taxon>Gunneridae</taxon>
        <taxon>Pentapetalae</taxon>
        <taxon>rosids</taxon>
        <taxon>malvids</taxon>
        <taxon>Brassicales</taxon>
        <taxon>Brassicaceae</taxon>
        <taxon>Brassiceae</taxon>
        <taxon>Brassica</taxon>
    </lineage>
</organism>
<evidence type="ECO:0000256" key="5">
    <source>
        <dbReference type="ARBA" id="ARBA00022692"/>
    </source>
</evidence>
<keyword evidence="3" id="KW-0813">Transport</keyword>
<dbReference type="PANTHER" id="PTHR10791:SF236">
    <property type="entry name" value="BIDIRECTIONAL SUGAR TRANSPORTER SWEET8"/>
    <property type="match status" value="1"/>
</dbReference>
<comment type="caution">
    <text evidence="10">The sequence shown here is derived from an EMBL/GenBank/DDBJ whole genome shotgun (WGS) entry which is preliminary data.</text>
</comment>
<evidence type="ECO:0000256" key="1">
    <source>
        <dbReference type="ARBA" id="ARBA00004127"/>
    </source>
</evidence>
<accession>A0A8X7WDC5</accession>
<proteinExistence type="inferred from homology"/>
<dbReference type="GO" id="GO:0016020">
    <property type="term" value="C:membrane"/>
    <property type="evidence" value="ECO:0007669"/>
    <property type="project" value="InterPro"/>
</dbReference>
<evidence type="ECO:0008006" key="12">
    <source>
        <dbReference type="Google" id="ProtNLM"/>
    </source>
</evidence>
<feature type="transmembrane region" description="Helical" evidence="9">
    <location>
        <begin position="155"/>
        <end position="174"/>
    </location>
</feature>
<comment type="subcellular location">
    <subcellularLocation>
        <location evidence="1">Endomembrane system</location>
        <topology evidence="1">Multi-pass membrane protein</topology>
    </subcellularLocation>
</comment>
<feature type="transmembrane region" description="Helical" evidence="9">
    <location>
        <begin position="93"/>
        <end position="112"/>
    </location>
</feature>
<name>A0A8X7WDC5_BRACI</name>
<comment type="similarity">
    <text evidence="2">Belongs to the SWEET sugar transporter family.</text>
</comment>
<feature type="transmembrane region" description="Helical" evidence="9">
    <location>
        <begin position="63"/>
        <end position="87"/>
    </location>
</feature>
<evidence type="ECO:0000256" key="9">
    <source>
        <dbReference type="SAM" id="Phobius"/>
    </source>
</evidence>
<dbReference type="AlphaFoldDB" id="A0A8X7WDC5"/>
<dbReference type="EMBL" id="JAAMPC010000002">
    <property type="protein sequence ID" value="KAG2326353.1"/>
    <property type="molecule type" value="Genomic_DNA"/>
</dbReference>
<keyword evidence="8 9" id="KW-0472">Membrane</keyword>
<dbReference type="Gene3D" id="1.20.1280.290">
    <property type="match status" value="2"/>
</dbReference>
<keyword evidence="6" id="KW-0677">Repeat</keyword>
<dbReference type="InterPro" id="IPR004316">
    <property type="entry name" value="SWEET_rpt"/>
</dbReference>
<evidence type="ECO:0000313" key="10">
    <source>
        <dbReference type="EMBL" id="KAG2326353.1"/>
    </source>
</evidence>
<dbReference type="InterPro" id="IPR047664">
    <property type="entry name" value="SWEET"/>
</dbReference>
<evidence type="ECO:0000256" key="6">
    <source>
        <dbReference type="ARBA" id="ARBA00022737"/>
    </source>
</evidence>
<dbReference type="OrthoDB" id="409725at2759"/>
<reference evidence="10 11" key="1">
    <citation type="submission" date="2020-02" db="EMBL/GenBank/DDBJ databases">
        <authorList>
            <person name="Ma Q."/>
            <person name="Huang Y."/>
            <person name="Song X."/>
            <person name="Pei D."/>
        </authorList>
    </citation>
    <scope>NUCLEOTIDE SEQUENCE [LARGE SCALE GENOMIC DNA]</scope>
    <source>
        <strain evidence="10">Sxm20200214</strain>
        <tissue evidence="10">Leaf</tissue>
    </source>
</reference>
<dbReference type="GO" id="GO:0051119">
    <property type="term" value="F:sugar transmembrane transporter activity"/>
    <property type="evidence" value="ECO:0007669"/>
    <property type="project" value="InterPro"/>
</dbReference>
<keyword evidence="4" id="KW-0762">Sugar transport</keyword>
<evidence type="ECO:0000256" key="4">
    <source>
        <dbReference type="ARBA" id="ARBA00022597"/>
    </source>
</evidence>
<dbReference type="Pfam" id="PF03083">
    <property type="entry name" value="MtN3_slv"/>
    <property type="match status" value="1"/>
</dbReference>